<accession>A0A8J8SYW4</accession>
<evidence type="ECO:0000313" key="4">
    <source>
        <dbReference type="EMBL" id="TNV75947.1"/>
    </source>
</evidence>
<dbReference type="SMART" id="SM01085">
    <property type="entry name" value="CK_II_beta"/>
    <property type="match status" value="1"/>
</dbReference>
<dbReference type="GO" id="GO:0005956">
    <property type="term" value="C:protein kinase CK2 complex"/>
    <property type="evidence" value="ECO:0007669"/>
    <property type="project" value="UniProtKB-UniRule"/>
</dbReference>
<sequence length="244" mass="27424">MASLRSSFQNQLLHANSSLISDPDFQYTTNPKSDISPTGQNQSKQEEDSVLKIPTTSWIDWHCSQEGNQFLVKVTPAFYAEISHNSLYEDQFNDLKHQFTDFDEAVKMKYNAQPTPDDIAKDSFKSLYTQSCHLYGLLHALFLQTTPSGLDHLLSLYDSLTFGTCPHVSCSQQPLLPVGLSDSPGKAKVKVYCPRCQEVYHPRGSVCAKSTRRGCDVDGAYFGKSLPAIVMERYPERMPKREGI</sequence>
<evidence type="ECO:0000256" key="3">
    <source>
        <dbReference type="SAM" id="MobiDB-lite"/>
    </source>
</evidence>
<dbReference type="GO" id="GO:0005737">
    <property type="term" value="C:cytoplasm"/>
    <property type="evidence" value="ECO:0007669"/>
    <property type="project" value="TreeGrafter"/>
</dbReference>
<dbReference type="InterPro" id="IPR035991">
    <property type="entry name" value="Casein_kinase_II_beta-like"/>
</dbReference>
<dbReference type="SUPFAM" id="SSF57798">
    <property type="entry name" value="Casein kinase II beta subunit"/>
    <property type="match status" value="1"/>
</dbReference>
<dbReference type="InterPro" id="IPR016149">
    <property type="entry name" value="Casein_kin_II_reg-sub_N"/>
</dbReference>
<dbReference type="OrthoDB" id="3971593at2759"/>
<dbReference type="PANTHER" id="PTHR11740">
    <property type="entry name" value="CASEIN KINASE II SUBUNIT BETA"/>
    <property type="match status" value="1"/>
</dbReference>
<gene>
    <name evidence="4" type="ORF">FGO68_gene13503</name>
</gene>
<dbReference type="EMBL" id="RRYP01014497">
    <property type="protein sequence ID" value="TNV75947.1"/>
    <property type="molecule type" value="Genomic_DNA"/>
</dbReference>
<dbReference type="GO" id="GO:0019887">
    <property type="term" value="F:protein kinase regulator activity"/>
    <property type="evidence" value="ECO:0007669"/>
    <property type="project" value="InterPro"/>
</dbReference>
<dbReference type="PROSITE" id="PS01101">
    <property type="entry name" value="CK2_BETA"/>
    <property type="match status" value="1"/>
</dbReference>
<comment type="subunit">
    <text evidence="2">Tetramer of two alpha and two beta subunits.</text>
</comment>
<dbReference type="Pfam" id="PF01214">
    <property type="entry name" value="CK_II_beta"/>
    <property type="match status" value="1"/>
</dbReference>
<dbReference type="Gene3D" id="1.10.1820.10">
    <property type="entry name" value="protein kinase ck2 holoenzyme, chain C, domain 1"/>
    <property type="match status" value="1"/>
</dbReference>
<evidence type="ECO:0000313" key="5">
    <source>
        <dbReference type="Proteomes" id="UP000785679"/>
    </source>
</evidence>
<keyword evidence="5" id="KW-1185">Reference proteome</keyword>
<feature type="compositionally biased region" description="Polar residues" evidence="3">
    <location>
        <begin position="23"/>
        <end position="43"/>
    </location>
</feature>
<feature type="region of interest" description="Disordered" evidence="3">
    <location>
        <begin position="23"/>
        <end position="49"/>
    </location>
</feature>
<dbReference type="AlphaFoldDB" id="A0A8J8SYW4"/>
<dbReference type="Proteomes" id="UP000785679">
    <property type="component" value="Unassembled WGS sequence"/>
</dbReference>
<comment type="caution">
    <text evidence="4">The sequence shown here is derived from an EMBL/GenBank/DDBJ whole genome shotgun (WGS) entry which is preliminary data.</text>
</comment>
<proteinExistence type="inferred from homology"/>
<dbReference type="Gene3D" id="2.20.25.20">
    <property type="match status" value="1"/>
</dbReference>
<organism evidence="4 5">
    <name type="scientific">Halteria grandinella</name>
    <dbReference type="NCBI Taxonomy" id="5974"/>
    <lineage>
        <taxon>Eukaryota</taxon>
        <taxon>Sar</taxon>
        <taxon>Alveolata</taxon>
        <taxon>Ciliophora</taxon>
        <taxon>Intramacronucleata</taxon>
        <taxon>Spirotrichea</taxon>
        <taxon>Stichotrichia</taxon>
        <taxon>Sporadotrichida</taxon>
        <taxon>Halteriidae</taxon>
        <taxon>Halteria</taxon>
    </lineage>
</organism>
<reference evidence="4" key="1">
    <citation type="submission" date="2019-06" db="EMBL/GenBank/DDBJ databases">
        <authorList>
            <person name="Zheng W."/>
        </authorList>
    </citation>
    <scope>NUCLEOTIDE SEQUENCE</scope>
    <source>
        <strain evidence="4">QDHG01</strain>
    </source>
</reference>
<dbReference type="PANTHER" id="PTHR11740:SF0">
    <property type="entry name" value="CASEIN KINASE II SUBUNIT BETA"/>
    <property type="match status" value="1"/>
</dbReference>
<dbReference type="PRINTS" id="PR00472">
    <property type="entry name" value="CASNKINASEII"/>
</dbReference>
<evidence type="ECO:0000256" key="1">
    <source>
        <dbReference type="ARBA" id="ARBA00006941"/>
    </source>
</evidence>
<protein>
    <recommendedName>
        <fullName evidence="2">Casein kinase II subunit beta</fullName>
        <shortName evidence="2">CK II beta</shortName>
    </recommendedName>
</protein>
<dbReference type="FunFam" id="2.20.25.20:FF:000001">
    <property type="entry name" value="Casein kinase II subunit beta"/>
    <property type="match status" value="1"/>
</dbReference>
<comment type="similarity">
    <text evidence="1 2">Belongs to the casein kinase 2 subunit beta family.</text>
</comment>
<name>A0A8J8SYW4_HALGN</name>
<evidence type="ECO:0000256" key="2">
    <source>
        <dbReference type="RuleBase" id="RU361268"/>
    </source>
</evidence>
<dbReference type="InterPro" id="IPR000704">
    <property type="entry name" value="Casein_kinase_II_reg-sub"/>
</dbReference>